<feature type="transmembrane region" description="Helical" evidence="5">
    <location>
        <begin position="707"/>
        <end position="727"/>
    </location>
</feature>
<sequence>MIRQDVFKSLKIVFIVCANEKRVPLALSTLHIVDCGSGKIWRCAERVMKEVMGGIVFVCLFLLVNSQTNTSCTDDATNSTDDVCQLVNVTELYNTTFSVDNVTELETTETTVKHETTTEATSATVEAPAEARPISNDACTCDLTMDSCDLNCCCDVECSEKDRLVFSGCEVRQQYNFDSRHCYQTNFIYHNNTEFKSVYNADGLFCIVRDNLPTRFLYHNRKIVNTLHEFNKLHRRYKSFSWPSQNMNHPTFDPSKQYKSGDIMWSIANKTLVPFNFFPISSILCFSVQTSNMMRYLHDWTGECSRTVPDSSTCETDPSLSAATYYTGFSLLSSPHLFNASYQPHFRGLFCMVCPLDVCVPATLFLCAVQQNEEACSEVSDIEYPVYNSDTRACHSVVKQVTYKIFHNGTDGLTKLHLYIKLTTTTVQTELSQKFTVSFHWTKDGNNLFHRSGNPGYVVGKPVMAGRKVTQIVNIEDEIDKEAIEVSNDPRDWLSLATADYKGECDLSRQAVTFGEDRLSSCVVPVTPTNFSSSSSCTSMHKTLLYLLAGSSIENVTSVNNFNLYVATFGDSQVEDTSDWVQVILERMPLYVVASSLQNSDWSLSCKSVVTSLHVDVMYAHVGSLAVPQAKILGVVFRFGQPHNVMYSCFSLRCREDDRKQFVKVVSSVSFIDVTKPAVTEFAEPPVYEVKLPHDFFYPFFSKSSSLYSNVTILILSLFFILAVELIQRNLIGSLHFTIF</sequence>
<dbReference type="GO" id="GO:0060271">
    <property type="term" value="P:cilium assembly"/>
    <property type="evidence" value="ECO:0007669"/>
    <property type="project" value="TreeGrafter"/>
</dbReference>
<keyword evidence="3" id="KW-0970">Cilium biogenesis/degradation</keyword>
<feature type="domain" description="Tectonic-1-3" evidence="6">
    <location>
        <begin position="452"/>
        <end position="640"/>
    </location>
</feature>
<keyword evidence="9" id="KW-1185">Reference proteome</keyword>
<feature type="domain" description="Tectonic-1-3 N-terminal" evidence="7">
    <location>
        <begin position="135"/>
        <end position="224"/>
    </location>
</feature>
<reference evidence="8" key="2">
    <citation type="submission" date="2023-05" db="EMBL/GenBank/DDBJ databases">
        <authorList>
            <person name="Fouks B."/>
        </authorList>
    </citation>
    <scope>NUCLEOTIDE SEQUENCE</scope>
    <source>
        <strain evidence="8">Stay&amp;Tobe</strain>
        <tissue evidence="8">Testes</tissue>
    </source>
</reference>
<keyword evidence="2" id="KW-0732">Signal</keyword>
<keyword evidence="5" id="KW-1133">Transmembrane helix</keyword>
<dbReference type="Proteomes" id="UP001233999">
    <property type="component" value="Unassembled WGS sequence"/>
</dbReference>
<keyword evidence="5" id="KW-0472">Membrane</keyword>
<proteinExistence type="inferred from homology"/>
<evidence type="ECO:0000256" key="5">
    <source>
        <dbReference type="SAM" id="Phobius"/>
    </source>
</evidence>
<dbReference type="Pfam" id="PF25752">
    <property type="entry name" value="DUF1619_N"/>
    <property type="match status" value="1"/>
</dbReference>
<dbReference type="PANTHER" id="PTHR14611:SF2">
    <property type="entry name" value="TECTONIC"/>
    <property type="match status" value="1"/>
</dbReference>
<protein>
    <recommendedName>
        <fullName evidence="10">Tectonic domain-containing protein</fullName>
    </recommendedName>
</protein>
<evidence type="ECO:0000256" key="3">
    <source>
        <dbReference type="ARBA" id="ARBA00022794"/>
    </source>
</evidence>
<gene>
    <name evidence="8" type="ORF">L9F63_018274</name>
</gene>
<evidence type="ECO:0000256" key="1">
    <source>
        <dbReference type="ARBA" id="ARBA00007633"/>
    </source>
</evidence>
<keyword evidence="5" id="KW-0812">Transmembrane</keyword>
<evidence type="ECO:0008006" key="10">
    <source>
        <dbReference type="Google" id="ProtNLM"/>
    </source>
</evidence>
<evidence type="ECO:0000313" key="9">
    <source>
        <dbReference type="Proteomes" id="UP001233999"/>
    </source>
</evidence>
<dbReference type="AlphaFoldDB" id="A0AAD7ZX66"/>
<evidence type="ECO:0000259" key="6">
    <source>
        <dbReference type="Pfam" id="PF07773"/>
    </source>
</evidence>
<accession>A0AAD7ZX66</accession>
<comment type="caution">
    <text evidence="8">The sequence shown here is derived from an EMBL/GenBank/DDBJ whole genome shotgun (WGS) entry which is preliminary data.</text>
</comment>
<dbReference type="PANTHER" id="PTHR14611">
    <property type="entry name" value="TECTONIC FAMILY MEMBER"/>
    <property type="match status" value="1"/>
</dbReference>
<organism evidence="8 9">
    <name type="scientific">Diploptera punctata</name>
    <name type="common">Pacific beetle cockroach</name>
    <dbReference type="NCBI Taxonomy" id="6984"/>
    <lineage>
        <taxon>Eukaryota</taxon>
        <taxon>Metazoa</taxon>
        <taxon>Ecdysozoa</taxon>
        <taxon>Arthropoda</taxon>
        <taxon>Hexapoda</taxon>
        <taxon>Insecta</taxon>
        <taxon>Pterygota</taxon>
        <taxon>Neoptera</taxon>
        <taxon>Polyneoptera</taxon>
        <taxon>Dictyoptera</taxon>
        <taxon>Blattodea</taxon>
        <taxon>Blaberoidea</taxon>
        <taxon>Blaberidae</taxon>
        <taxon>Diplopterinae</taxon>
        <taxon>Diploptera</taxon>
    </lineage>
</organism>
<comment type="similarity">
    <text evidence="1">Belongs to the tectonic family.</text>
</comment>
<keyword evidence="4" id="KW-0325">Glycoprotein</keyword>
<evidence type="ECO:0000259" key="7">
    <source>
        <dbReference type="Pfam" id="PF25752"/>
    </source>
</evidence>
<dbReference type="EMBL" id="JASPKZ010005686">
    <property type="protein sequence ID" value="KAJ9588348.1"/>
    <property type="molecule type" value="Genomic_DNA"/>
</dbReference>
<dbReference type="InterPro" id="IPR057724">
    <property type="entry name" value="TCTN1-3_N"/>
</dbReference>
<dbReference type="Pfam" id="PF07773">
    <property type="entry name" value="TCTN_DUF1619"/>
    <property type="match status" value="1"/>
</dbReference>
<evidence type="ECO:0000256" key="2">
    <source>
        <dbReference type="ARBA" id="ARBA00022729"/>
    </source>
</evidence>
<evidence type="ECO:0000313" key="8">
    <source>
        <dbReference type="EMBL" id="KAJ9588348.1"/>
    </source>
</evidence>
<dbReference type="InterPro" id="IPR011677">
    <property type="entry name" value="TCTN1-3_dom"/>
</dbReference>
<name>A0AAD7ZX66_DIPPU</name>
<evidence type="ECO:0000256" key="4">
    <source>
        <dbReference type="ARBA" id="ARBA00023180"/>
    </source>
</evidence>
<dbReference type="InterPro" id="IPR040354">
    <property type="entry name" value="TCTN1-3"/>
</dbReference>
<reference evidence="8" key="1">
    <citation type="journal article" date="2023" name="IScience">
        <title>Live-bearing cockroach genome reveals convergent evolutionary mechanisms linked to viviparity in insects and beyond.</title>
        <authorList>
            <person name="Fouks B."/>
            <person name="Harrison M.C."/>
            <person name="Mikhailova A.A."/>
            <person name="Marchal E."/>
            <person name="English S."/>
            <person name="Carruthers M."/>
            <person name="Jennings E.C."/>
            <person name="Chiamaka E.L."/>
            <person name="Frigard R.A."/>
            <person name="Pippel M."/>
            <person name="Attardo G.M."/>
            <person name="Benoit J.B."/>
            <person name="Bornberg-Bauer E."/>
            <person name="Tobe S.S."/>
        </authorList>
    </citation>
    <scope>NUCLEOTIDE SEQUENCE</scope>
    <source>
        <strain evidence="8">Stay&amp;Tobe</strain>
    </source>
</reference>